<dbReference type="Proteomes" id="UP000095286">
    <property type="component" value="Unplaced"/>
</dbReference>
<name>A0AC35UEH5_9BILA</name>
<evidence type="ECO:0000313" key="1">
    <source>
        <dbReference type="Proteomes" id="UP000095286"/>
    </source>
</evidence>
<protein>
    <submittedName>
        <fullName evidence="2">Mannose-6-phosphate isomerase</fullName>
    </submittedName>
</protein>
<proteinExistence type="predicted"/>
<evidence type="ECO:0000313" key="2">
    <source>
        <dbReference type="WBParaSite" id="RSKR_0001060200.1"/>
    </source>
</evidence>
<sequence length="394" mass="43692">MQKLICPIQHYLWGKEGDSSLVSQLKKAVNDQYENNLPFAELWMGTHPNGPARLHPHGQLLTDYLANNSLFLGKHEKGGLEFLFKVLSVGKPLSIQAHPTKEQAIVLHRIKPNEYPDDNHKPEMAIALTDFELLCGFKLAEDIKTTLFRLPELLEALDVVQVNSIGKFENPDVDPLKKVFCAVLEGHSTTMPAIIRRICDRLNGEEVASLTDTEKLILRLDKLYPGDVGVLIGATFLNHFTLKQGESVFLGPNVPHAYLDGDCIECMACSDNTIRAGLTPKYKDIETLKANLHYDMTGPIKFAPEDKKDHILYKPRVKEFAVIKYDKNAKVLNNVGAASILVVIGGSATIMGSTEVTLSRGEVLLAPATESSPKITDISDDFLCYRAYKPGNEN</sequence>
<dbReference type="WBParaSite" id="RSKR_0001060200.1">
    <property type="protein sequence ID" value="RSKR_0001060200.1"/>
    <property type="gene ID" value="RSKR_0001060200"/>
</dbReference>
<accession>A0AC35UEH5</accession>
<organism evidence="1 2">
    <name type="scientific">Rhabditophanes sp. KR3021</name>
    <dbReference type="NCBI Taxonomy" id="114890"/>
    <lineage>
        <taxon>Eukaryota</taxon>
        <taxon>Metazoa</taxon>
        <taxon>Ecdysozoa</taxon>
        <taxon>Nematoda</taxon>
        <taxon>Chromadorea</taxon>
        <taxon>Rhabditida</taxon>
        <taxon>Tylenchina</taxon>
        <taxon>Panagrolaimomorpha</taxon>
        <taxon>Strongyloidoidea</taxon>
        <taxon>Alloionematidae</taxon>
        <taxon>Rhabditophanes</taxon>
    </lineage>
</organism>
<reference evidence="2" key="1">
    <citation type="submission" date="2016-11" db="UniProtKB">
        <authorList>
            <consortium name="WormBaseParasite"/>
        </authorList>
    </citation>
    <scope>IDENTIFICATION</scope>
    <source>
        <strain evidence="2">KR3021</strain>
    </source>
</reference>